<dbReference type="AlphaFoldDB" id="A0A4Z0FDC5"/>
<evidence type="ECO:0000256" key="7">
    <source>
        <dbReference type="ARBA" id="ARBA00023237"/>
    </source>
</evidence>
<organism evidence="10 11">
    <name type="scientific">Candidatus Macondimonas diazotrophica</name>
    <dbReference type="NCBI Taxonomy" id="2305248"/>
    <lineage>
        <taxon>Bacteria</taxon>
        <taxon>Pseudomonadati</taxon>
        <taxon>Pseudomonadota</taxon>
        <taxon>Gammaproteobacteria</taxon>
        <taxon>Chromatiales</taxon>
        <taxon>Ectothiorhodospiraceae</taxon>
        <taxon>Candidatus Macondimonas</taxon>
    </lineage>
</organism>
<dbReference type="EMBL" id="SRIO01000002">
    <property type="protein sequence ID" value="TFZ83834.1"/>
    <property type="molecule type" value="Genomic_DNA"/>
</dbReference>
<dbReference type="GO" id="GO:0009279">
    <property type="term" value="C:cell outer membrane"/>
    <property type="evidence" value="ECO:0007669"/>
    <property type="project" value="UniProtKB-SubCell"/>
</dbReference>
<reference evidence="10 11" key="1">
    <citation type="journal article" date="2019" name="ISME J.">
        <title>Candidatus Macondimonas diazotrophica, a novel gammaproteobacterial genus dominating crude-oil-contaminated coastal sediments.</title>
        <authorList>
            <person name="Karthikeyan S."/>
            <person name="Konstantinidis K."/>
        </authorList>
    </citation>
    <scope>NUCLEOTIDE SEQUENCE [LARGE SCALE GENOMIC DNA]</scope>
    <source>
        <strain evidence="10 11">KTK01</strain>
    </source>
</reference>
<evidence type="ECO:0000313" key="10">
    <source>
        <dbReference type="EMBL" id="TFZ83834.1"/>
    </source>
</evidence>
<comment type="subcellular location">
    <subcellularLocation>
        <location evidence="1">Cell outer membrane</location>
    </subcellularLocation>
</comment>
<dbReference type="Proteomes" id="UP000297890">
    <property type="component" value="Unassembled WGS sequence"/>
</dbReference>
<evidence type="ECO:0000256" key="4">
    <source>
        <dbReference type="ARBA" id="ARBA00022452"/>
    </source>
</evidence>
<dbReference type="Pfam" id="PF02321">
    <property type="entry name" value="OEP"/>
    <property type="match status" value="2"/>
</dbReference>
<keyword evidence="3" id="KW-0813">Transport</keyword>
<evidence type="ECO:0000256" key="5">
    <source>
        <dbReference type="ARBA" id="ARBA00022692"/>
    </source>
</evidence>
<keyword evidence="7" id="KW-0998">Cell outer membrane</keyword>
<feature type="coiled-coil region" evidence="8">
    <location>
        <begin position="380"/>
        <end position="407"/>
    </location>
</feature>
<sequence>MRRPHRKMAALLCATVFTPITVGAETLDQAWETARANDFGLRAAQFEVQAAEAGRSAASRQRFPSVSASGFTLKLDEAPTVQSPIDDTLTIPSPIRFPLVPSSFSFPVPPDLQRLELGEDQFTQVALQATLPLYTGGRLTNLTKAAESQVGASNWHLRRTEDELKINVAEAYVNVLRAQGGAKISDREVEAVSGYVRDVQNLYDQQMVAKSDLLSVQVYLADSKQRNLQIKNAVELAQSFYNRMLGRPLDAPVDLEALEPTSTVEPGSLGELTKQALENRPELNNLAEQAESLRYAAKAIKGGLLPQVALLGGLVYLDLDALEDNTIGYAGVGASWTLFDAGVTRKQAEALSKRRISSEELLAQARDFIALQVRQTWLAREEARNRLEVAKTALESAEENQRVTRDRYREGMGTNTEVLEAETRRTAAFTSYNNAKYDAVYADLRLKYVVGGI</sequence>
<dbReference type="GO" id="GO:0015562">
    <property type="term" value="F:efflux transmembrane transporter activity"/>
    <property type="evidence" value="ECO:0007669"/>
    <property type="project" value="InterPro"/>
</dbReference>
<evidence type="ECO:0000313" key="11">
    <source>
        <dbReference type="Proteomes" id="UP000297890"/>
    </source>
</evidence>
<keyword evidence="8" id="KW-0175">Coiled coil</keyword>
<dbReference type="RefSeq" id="WP_135280761.1">
    <property type="nucleotide sequence ID" value="NZ_SRIO01000002.1"/>
</dbReference>
<dbReference type="SUPFAM" id="SSF56954">
    <property type="entry name" value="Outer membrane efflux proteins (OEP)"/>
    <property type="match status" value="1"/>
</dbReference>
<evidence type="ECO:0000256" key="1">
    <source>
        <dbReference type="ARBA" id="ARBA00004442"/>
    </source>
</evidence>
<gene>
    <name evidence="10" type="ORF">E4680_02345</name>
</gene>
<dbReference type="GO" id="GO:1990281">
    <property type="term" value="C:efflux pump complex"/>
    <property type="evidence" value="ECO:0007669"/>
    <property type="project" value="TreeGrafter"/>
</dbReference>
<keyword evidence="5" id="KW-0812">Transmembrane</keyword>
<dbReference type="OrthoDB" id="9813458at2"/>
<evidence type="ECO:0000256" key="9">
    <source>
        <dbReference type="SAM" id="SignalP"/>
    </source>
</evidence>
<dbReference type="Gene3D" id="1.20.1600.10">
    <property type="entry name" value="Outer membrane efflux proteins (OEP)"/>
    <property type="match status" value="1"/>
</dbReference>
<keyword evidence="6" id="KW-0472">Membrane</keyword>
<keyword evidence="4" id="KW-1134">Transmembrane beta strand</keyword>
<evidence type="ECO:0000256" key="6">
    <source>
        <dbReference type="ARBA" id="ARBA00023136"/>
    </source>
</evidence>
<dbReference type="GO" id="GO:0015288">
    <property type="term" value="F:porin activity"/>
    <property type="evidence" value="ECO:0007669"/>
    <property type="project" value="TreeGrafter"/>
</dbReference>
<protein>
    <submittedName>
        <fullName evidence="10">TolC family protein</fullName>
    </submittedName>
</protein>
<dbReference type="InterPro" id="IPR051906">
    <property type="entry name" value="TolC-like"/>
</dbReference>
<evidence type="ECO:0000256" key="3">
    <source>
        <dbReference type="ARBA" id="ARBA00022448"/>
    </source>
</evidence>
<keyword evidence="11" id="KW-1185">Reference proteome</keyword>
<dbReference type="PANTHER" id="PTHR30026">
    <property type="entry name" value="OUTER MEMBRANE PROTEIN TOLC"/>
    <property type="match status" value="1"/>
</dbReference>
<proteinExistence type="inferred from homology"/>
<dbReference type="PANTHER" id="PTHR30026:SF20">
    <property type="entry name" value="OUTER MEMBRANE PROTEIN TOLC"/>
    <property type="match status" value="1"/>
</dbReference>
<comment type="similarity">
    <text evidence="2">Belongs to the outer membrane factor (OMF) (TC 1.B.17) family.</text>
</comment>
<accession>A0A4Z0FDC5</accession>
<feature type="chain" id="PRO_5021377705" evidence="9">
    <location>
        <begin position="25"/>
        <end position="453"/>
    </location>
</feature>
<name>A0A4Z0FDC5_9GAMM</name>
<evidence type="ECO:0000256" key="8">
    <source>
        <dbReference type="SAM" id="Coils"/>
    </source>
</evidence>
<evidence type="ECO:0000256" key="2">
    <source>
        <dbReference type="ARBA" id="ARBA00007613"/>
    </source>
</evidence>
<comment type="caution">
    <text evidence="10">The sequence shown here is derived from an EMBL/GenBank/DDBJ whole genome shotgun (WGS) entry which is preliminary data.</text>
</comment>
<dbReference type="InterPro" id="IPR003423">
    <property type="entry name" value="OMP_efflux"/>
</dbReference>
<keyword evidence="9" id="KW-0732">Signal</keyword>
<feature type="signal peptide" evidence="9">
    <location>
        <begin position="1"/>
        <end position="24"/>
    </location>
</feature>